<proteinExistence type="predicted"/>
<dbReference type="AlphaFoldDB" id="A0A1E3BKE4"/>
<reference evidence="2 3" key="1">
    <citation type="journal article" date="2016" name="BMC Genomics">
        <title>Comparative genomic and transcriptomic analyses of the Fuzhuan brick tea-fermentation fungus Aspergillus cristatus.</title>
        <authorList>
            <person name="Ge Y."/>
            <person name="Wang Y."/>
            <person name="Liu Y."/>
            <person name="Tan Y."/>
            <person name="Ren X."/>
            <person name="Zhang X."/>
            <person name="Hyde K.D."/>
            <person name="Liu Y."/>
            <person name="Liu Z."/>
        </authorList>
    </citation>
    <scope>NUCLEOTIDE SEQUENCE [LARGE SCALE GENOMIC DNA]</scope>
    <source>
        <strain evidence="2 3">GZAAS20.1005</strain>
    </source>
</reference>
<evidence type="ECO:0000256" key="1">
    <source>
        <dbReference type="SAM" id="MobiDB-lite"/>
    </source>
</evidence>
<feature type="compositionally biased region" description="Low complexity" evidence="1">
    <location>
        <begin position="362"/>
        <end position="382"/>
    </location>
</feature>
<name>A0A1E3BKE4_ASPCR</name>
<protein>
    <submittedName>
        <fullName evidence="2">Uncharacterized protein</fullName>
    </submittedName>
</protein>
<feature type="compositionally biased region" description="Pro residues" evidence="1">
    <location>
        <begin position="336"/>
        <end position="361"/>
    </location>
</feature>
<evidence type="ECO:0000313" key="3">
    <source>
        <dbReference type="Proteomes" id="UP000094569"/>
    </source>
</evidence>
<feature type="region of interest" description="Disordered" evidence="1">
    <location>
        <begin position="332"/>
        <end position="389"/>
    </location>
</feature>
<dbReference type="OrthoDB" id="6123at2759"/>
<accession>A0A1E3BKE4</accession>
<dbReference type="Proteomes" id="UP000094569">
    <property type="component" value="Unassembled WGS sequence"/>
</dbReference>
<dbReference type="STRING" id="573508.A0A1E3BKE4"/>
<gene>
    <name evidence="2" type="ORF">SI65_02268</name>
</gene>
<dbReference type="VEuPathDB" id="FungiDB:SI65_02268"/>
<organism evidence="2 3">
    <name type="scientific">Aspergillus cristatus</name>
    <name type="common">Chinese Fuzhuan brick tea-fermentation fungus</name>
    <name type="synonym">Eurotium cristatum</name>
    <dbReference type="NCBI Taxonomy" id="573508"/>
    <lineage>
        <taxon>Eukaryota</taxon>
        <taxon>Fungi</taxon>
        <taxon>Dikarya</taxon>
        <taxon>Ascomycota</taxon>
        <taxon>Pezizomycotina</taxon>
        <taxon>Eurotiomycetes</taxon>
        <taxon>Eurotiomycetidae</taxon>
        <taxon>Eurotiales</taxon>
        <taxon>Aspergillaceae</taxon>
        <taxon>Aspergillus</taxon>
        <taxon>Aspergillus subgen. Aspergillus</taxon>
    </lineage>
</organism>
<evidence type="ECO:0000313" key="2">
    <source>
        <dbReference type="EMBL" id="ODM21424.1"/>
    </source>
</evidence>
<comment type="caution">
    <text evidence="2">The sequence shown here is derived from an EMBL/GenBank/DDBJ whole genome shotgun (WGS) entry which is preliminary data.</text>
</comment>
<sequence length="537" mass="57234">MGTPQEPLDGVGMIGYPVPGNDDRYAPLCVWSCATRYCTQTLCGTQQVTPVARNDTWYLHDTCTSGTGEGKLAGLCQFGCAYGYCPKHACQCKETGSLVAAPSGKPILVTVKPWLDPFLFEGLCNFACSHGYCPSAICDGPTMIGGLGDVVYLDPEIWRDPAPTLTCSPPCTLVPAPLTLGTPTLIEFEPWTTVIPYSLPEDMETTFGSGQTTHYTVYSSIDITTALQIEPVTTTAIDVWAITISDTPEKDEVYMTSSIQPPPFVITIITTHDGKQWPPMTTTITPFPYPTSRLIMPDPALNTRPTKITTGILFCEPDCPHCPPEFIPGITLPPGAVIPPPTGSEPPPAGNPNDTPTPTPTTNPTTTASASTSTDTRSTTAPKQTTLAPTGTMIVDTMPTREDYMHLLGTASPTLSSSLSSIYSTKQAHASDGTYYSRTSTIPASAVTGIAVASYELCNKESAPPCTHIFAIHAVSSPTWRDFSSCQMKQALYTTEVSSGIFSMTLAATPSIGPFDDGVLREVPGGDLQGVFRAVLR</sequence>
<keyword evidence="3" id="KW-1185">Reference proteome</keyword>
<dbReference type="EMBL" id="JXNT01000002">
    <property type="protein sequence ID" value="ODM21424.1"/>
    <property type="molecule type" value="Genomic_DNA"/>
</dbReference>